<accession>W9WQI0</accession>
<dbReference type="HOGENOM" id="CLU_2249862_0_0_1"/>
<dbReference type="GeneID" id="19194786"/>
<dbReference type="EMBL" id="AMGX01000018">
    <property type="protein sequence ID" value="EXJ66896.1"/>
    <property type="molecule type" value="Genomic_DNA"/>
</dbReference>
<protein>
    <submittedName>
        <fullName evidence="1">Uncharacterized protein</fullName>
    </submittedName>
</protein>
<comment type="caution">
    <text evidence="1">The sequence shown here is derived from an EMBL/GenBank/DDBJ whole genome shotgun (WGS) entry which is preliminary data.</text>
</comment>
<keyword evidence="2" id="KW-1185">Reference proteome</keyword>
<dbReference type="PANTHER" id="PTHR10622:SF10">
    <property type="entry name" value="HET DOMAIN-CONTAINING PROTEIN"/>
    <property type="match status" value="1"/>
</dbReference>
<dbReference type="RefSeq" id="XP_007748859.1">
    <property type="nucleotide sequence ID" value="XM_007750669.1"/>
</dbReference>
<reference evidence="1 2" key="1">
    <citation type="submission" date="2013-03" db="EMBL/GenBank/DDBJ databases">
        <title>The Genome Sequence of Cladophialophora psammophila CBS 110553.</title>
        <authorList>
            <consortium name="The Broad Institute Genomics Platform"/>
            <person name="Cuomo C."/>
            <person name="de Hoog S."/>
            <person name="Gorbushina A."/>
            <person name="Walker B."/>
            <person name="Young S.K."/>
            <person name="Zeng Q."/>
            <person name="Gargeya S."/>
            <person name="Fitzgerald M."/>
            <person name="Haas B."/>
            <person name="Abouelleil A."/>
            <person name="Allen A.W."/>
            <person name="Alvarado L."/>
            <person name="Arachchi H.M."/>
            <person name="Berlin A.M."/>
            <person name="Chapman S.B."/>
            <person name="Gainer-Dewar J."/>
            <person name="Goldberg J."/>
            <person name="Griggs A."/>
            <person name="Gujja S."/>
            <person name="Hansen M."/>
            <person name="Howarth C."/>
            <person name="Imamovic A."/>
            <person name="Ireland A."/>
            <person name="Larimer J."/>
            <person name="McCowan C."/>
            <person name="Murphy C."/>
            <person name="Pearson M."/>
            <person name="Poon T.W."/>
            <person name="Priest M."/>
            <person name="Roberts A."/>
            <person name="Saif S."/>
            <person name="Shea T."/>
            <person name="Sisk P."/>
            <person name="Sykes S."/>
            <person name="Wortman J."/>
            <person name="Nusbaum C."/>
            <person name="Birren B."/>
        </authorList>
    </citation>
    <scope>NUCLEOTIDE SEQUENCE [LARGE SCALE GENOMIC DNA]</scope>
    <source>
        <strain evidence="1 2">CBS 110553</strain>
    </source>
</reference>
<evidence type="ECO:0000313" key="1">
    <source>
        <dbReference type="EMBL" id="EXJ66896.1"/>
    </source>
</evidence>
<dbReference type="Proteomes" id="UP000019471">
    <property type="component" value="Unassembled WGS sequence"/>
</dbReference>
<evidence type="ECO:0000313" key="2">
    <source>
        <dbReference type="Proteomes" id="UP000019471"/>
    </source>
</evidence>
<dbReference type="PANTHER" id="PTHR10622">
    <property type="entry name" value="HET DOMAIN-CONTAINING PROTEIN"/>
    <property type="match status" value="1"/>
</dbReference>
<gene>
    <name evidence="1" type="ORF">A1O5_10091</name>
</gene>
<organism evidence="1 2">
    <name type="scientific">Cladophialophora psammophila CBS 110553</name>
    <dbReference type="NCBI Taxonomy" id="1182543"/>
    <lineage>
        <taxon>Eukaryota</taxon>
        <taxon>Fungi</taxon>
        <taxon>Dikarya</taxon>
        <taxon>Ascomycota</taxon>
        <taxon>Pezizomycotina</taxon>
        <taxon>Eurotiomycetes</taxon>
        <taxon>Chaetothyriomycetidae</taxon>
        <taxon>Chaetothyriales</taxon>
        <taxon>Herpotrichiellaceae</taxon>
        <taxon>Cladophialophora</taxon>
    </lineage>
</organism>
<dbReference type="OrthoDB" id="20872at2759"/>
<sequence length="104" mass="12111">MFTWYTHAKTYYVYLADVYRAGLFDPHTVPAEFSDSRWFQRGRTLQELMASKDISVDTRDWTWIGTKSSLIEVLQTIGVSQAALTLERGFLDYSLTQRMSWASK</sequence>
<dbReference type="AlphaFoldDB" id="W9WQI0"/>
<dbReference type="STRING" id="1182543.W9WQI0"/>
<proteinExistence type="predicted"/>
<name>W9WQI0_9EURO</name>